<dbReference type="Pfam" id="PF18454">
    <property type="entry name" value="Mtd_N"/>
    <property type="match status" value="1"/>
</dbReference>
<sequence length="417" mass="42580">MANKLQNRRDTAANWTAANTVLAAGEVGYELDTKNHKVGDGTTGWNSLPYAAGPGRVAIAPVATSAGVYDRRLNVYNYKPAQVFRLRAALAKAAAGTALANIGFNGDSTVAGTNGGNTPGTTAWPVMLRDLLAARGYPSAGSGIVAAYRGASSSDPRWTYGAGWAAASGNSSRSVNSTTTNALTFASVETGTQTHVYYSNTSGPFTVALDGGAPVTVTPTGASTMGVLTSGTLADTTHTISIVRTSGTVEIFGVEVRKASTGVRIYNAGIAGAKAASVADANWNSVAQTVAGGASAQFTADAIFLCCEINDMTGGGGSVVDPATYKTQMQTAITNLKVNGASVVLLTANPVQTGDFTAYTKALYELADSNDLPLIDMLDRWGSYTAANARAIMGDTVHPSPAGNAEIARAVLNALGL</sequence>
<dbReference type="InterPro" id="IPR051532">
    <property type="entry name" value="Ester_Hydrolysis_Enzymes"/>
</dbReference>
<evidence type="ECO:0000259" key="2">
    <source>
        <dbReference type="Pfam" id="PF18454"/>
    </source>
</evidence>
<dbReference type="Gene3D" id="3.40.50.1110">
    <property type="entry name" value="SGNH hydrolase"/>
    <property type="match status" value="1"/>
</dbReference>
<dbReference type="RefSeq" id="YP_009815232.1">
    <property type="nucleotide sequence ID" value="NC_048091.1"/>
</dbReference>
<dbReference type="GO" id="GO:0004622">
    <property type="term" value="F:phosphatidylcholine lysophospholipase activity"/>
    <property type="evidence" value="ECO:0007669"/>
    <property type="project" value="TreeGrafter"/>
</dbReference>
<organism evidence="3 4">
    <name type="scientific">Arthrobacter phage Bridgette</name>
    <dbReference type="NCBI Taxonomy" id="2419949"/>
    <lineage>
        <taxon>Viruses</taxon>
        <taxon>Duplodnaviria</taxon>
        <taxon>Heunggongvirae</taxon>
        <taxon>Uroviricota</taxon>
        <taxon>Caudoviricetes</taxon>
        <taxon>Bridgettevirus</taxon>
        <taxon>Bridgettevirus bridgette</taxon>
    </lineage>
</organism>
<dbReference type="SMR" id="A0A3G2KE99"/>
<dbReference type="Pfam" id="PF13472">
    <property type="entry name" value="Lipase_GDSL_2"/>
    <property type="match status" value="1"/>
</dbReference>
<dbReference type="InterPro" id="IPR013830">
    <property type="entry name" value="SGNH_hydro"/>
</dbReference>
<gene>
    <name evidence="3" type="primary">30</name>
    <name evidence="3" type="ORF">PBI_BRIDGETTE_30</name>
</gene>
<proteinExistence type="predicted"/>
<evidence type="ECO:0000313" key="4">
    <source>
        <dbReference type="Proteomes" id="UP000277028"/>
    </source>
</evidence>
<keyword evidence="4" id="KW-1185">Reference proteome</keyword>
<dbReference type="InterPro" id="IPR041352">
    <property type="entry name" value="Mtd_N"/>
</dbReference>
<dbReference type="SUPFAM" id="SSF69349">
    <property type="entry name" value="Phage fibre proteins"/>
    <property type="match status" value="1"/>
</dbReference>
<evidence type="ECO:0000313" key="3">
    <source>
        <dbReference type="EMBL" id="AYN57297.1"/>
    </source>
</evidence>
<dbReference type="InterPro" id="IPR036514">
    <property type="entry name" value="SGNH_hydro_sf"/>
</dbReference>
<accession>A0A3G2KE99</accession>
<dbReference type="Proteomes" id="UP000277028">
    <property type="component" value="Segment"/>
</dbReference>
<evidence type="ECO:0000259" key="1">
    <source>
        <dbReference type="Pfam" id="PF13472"/>
    </source>
</evidence>
<keyword evidence="3" id="KW-0378">Hydrolase</keyword>
<feature type="domain" description="SGNH hydrolase-type esterase" evidence="1">
    <location>
        <begin position="261"/>
        <end position="405"/>
    </location>
</feature>
<name>A0A3G2KE99_9CAUD</name>
<dbReference type="EMBL" id="MH834603">
    <property type="protein sequence ID" value="AYN57297.1"/>
    <property type="molecule type" value="Genomic_DNA"/>
</dbReference>
<dbReference type="SUPFAM" id="SSF52266">
    <property type="entry name" value="SGNH hydrolase"/>
    <property type="match status" value="1"/>
</dbReference>
<dbReference type="Gene3D" id="2.10.10.30">
    <property type="match status" value="1"/>
</dbReference>
<feature type="domain" description="Major tropism determinant N-terminal" evidence="2">
    <location>
        <begin position="6"/>
        <end position="43"/>
    </location>
</feature>
<dbReference type="PANTHER" id="PTHR30383:SF5">
    <property type="entry name" value="SGNH HYDROLASE-TYPE ESTERASE DOMAIN-CONTAINING PROTEIN"/>
    <property type="match status" value="1"/>
</dbReference>
<dbReference type="GeneID" id="55006454"/>
<reference evidence="3 4" key="1">
    <citation type="submission" date="2018-09" db="EMBL/GenBank/DDBJ databases">
        <authorList>
            <person name="Rimple P.A."/>
            <person name="Stoner T.H."/>
            <person name="Garlena R.A."/>
            <person name="Russell D.A."/>
            <person name="Pope W.H."/>
            <person name="Jacobs-Sera D."/>
            <person name="Hatfull G.F."/>
        </authorList>
    </citation>
    <scope>NUCLEOTIDE SEQUENCE [LARGE SCALE GENOMIC DNA]</scope>
</reference>
<dbReference type="PANTHER" id="PTHR30383">
    <property type="entry name" value="THIOESTERASE 1/PROTEASE 1/LYSOPHOSPHOLIPASE L1"/>
    <property type="match status" value="1"/>
</dbReference>
<dbReference type="KEGG" id="vg:55006454"/>
<dbReference type="Gene3D" id="2.60.120.260">
    <property type="entry name" value="Galactose-binding domain-like"/>
    <property type="match status" value="1"/>
</dbReference>
<protein>
    <submittedName>
        <fullName evidence="3">Hydrolase</fullName>
    </submittedName>
</protein>